<organism evidence="2 3">
    <name type="scientific">Candidatus Termititenax persephonae</name>
    <dbReference type="NCBI Taxonomy" id="2218525"/>
    <lineage>
        <taxon>Bacteria</taxon>
        <taxon>Bacillati</taxon>
        <taxon>Candidatus Margulisiibacteriota</taxon>
        <taxon>Candidatus Termititenacia</taxon>
        <taxon>Candidatus Termititenacales</taxon>
        <taxon>Candidatus Termititenacaceae</taxon>
        <taxon>Candidatus Termititenax</taxon>
    </lineage>
</organism>
<accession>A0A388TJD0</accession>
<feature type="domain" description="Replication-associated protein ORF2/G2P" evidence="1">
    <location>
        <begin position="11"/>
        <end position="108"/>
    </location>
</feature>
<keyword evidence="3" id="KW-1185">Reference proteome</keyword>
<sequence length="232" mass="27151">MLESLTHSDITFLTLTYDDEHLPDDCSVSRRPLQLFIKSLREAVSPVKIRFYGVGEYGEQSQRPHYHAIIYGLPPEYDFQRHWRHGFVMAGTFSRESAQYVAGYVVKKFVKKGDLRRREFSTMSLKPALGLEAVRQMEKYKNHPIFKRALKDTNDVPGGLRHGSHWLPFGRYLTDKLREIFNVTGDLDPYIRSLSLKYLKNKDNYLQSLLDEDAQRVKQIENRFKIFSNSTL</sequence>
<evidence type="ECO:0000313" key="2">
    <source>
        <dbReference type="EMBL" id="GBR76950.1"/>
    </source>
</evidence>
<proteinExistence type="predicted"/>
<dbReference type="AlphaFoldDB" id="A0A388TJD0"/>
<dbReference type="EMBL" id="BGZO01000070">
    <property type="protein sequence ID" value="GBR76950.1"/>
    <property type="molecule type" value="Genomic_DNA"/>
</dbReference>
<evidence type="ECO:0000259" key="1">
    <source>
        <dbReference type="Pfam" id="PF23343"/>
    </source>
</evidence>
<dbReference type="InterPro" id="IPR056906">
    <property type="entry name" value="ORF2/G2P_dom"/>
</dbReference>
<gene>
    <name evidence="2" type="ORF">NO2_1421</name>
</gene>
<comment type="caution">
    <text evidence="2">The sequence shown here is derived from an EMBL/GenBank/DDBJ whole genome shotgun (WGS) entry which is preliminary data.</text>
</comment>
<protein>
    <submittedName>
        <fullName evidence="2">Phage replication protein</fullName>
    </submittedName>
</protein>
<dbReference type="Proteomes" id="UP000275925">
    <property type="component" value="Unassembled WGS sequence"/>
</dbReference>
<reference evidence="2 3" key="1">
    <citation type="journal article" date="2019" name="ISME J.">
        <title>Genome analyses of uncultured TG2/ZB3 bacteria in 'Margulisbacteria' specifically attached to ectosymbiotic spirochetes of protists in the termite gut.</title>
        <authorList>
            <person name="Utami Y.D."/>
            <person name="Kuwahara H."/>
            <person name="Igai K."/>
            <person name="Murakami T."/>
            <person name="Sugaya K."/>
            <person name="Morikawa T."/>
            <person name="Nagura Y."/>
            <person name="Yuki M."/>
            <person name="Deevong P."/>
            <person name="Inoue T."/>
            <person name="Kihara K."/>
            <person name="Lo N."/>
            <person name="Yamada A."/>
            <person name="Ohkuma M."/>
            <person name="Hongoh Y."/>
        </authorList>
    </citation>
    <scope>NUCLEOTIDE SEQUENCE [LARGE SCALE GENOMIC DNA]</scope>
    <source>
        <strain evidence="2">NkOx7-02</strain>
    </source>
</reference>
<evidence type="ECO:0000313" key="3">
    <source>
        <dbReference type="Proteomes" id="UP000275925"/>
    </source>
</evidence>
<dbReference type="Pfam" id="PF23343">
    <property type="entry name" value="REP_ORF2-G2P"/>
    <property type="match status" value="1"/>
</dbReference>
<name>A0A388TJD0_9BACT</name>